<evidence type="ECO:0000259" key="3">
    <source>
        <dbReference type="Pfam" id="PF13649"/>
    </source>
</evidence>
<proteinExistence type="predicted"/>
<dbReference type="SUPFAM" id="SSF53335">
    <property type="entry name" value="S-adenosyl-L-methionine-dependent methyltransferases"/>
    <property type="match status" value="1"/>
</dbReference>
<dbReference type="EMBL" id="BOPH01000020">
    <property type="protein sequence ID" value="GIJ66650.1"/>
    <property type="molecule type" value="Genomic_DNA"/>
</dbReference>
<keyword evidence="2" id="KW-0808">Transferase</keyword>
<dbReference type="InterPro" id="IPR029063">
    <property type="entry name" value="SAM-dependent_MTases_sf"/>
</dbReference>
<dbReference type="Pfam" id="PF13649">
    <property type="entry name" value="Methyltransf_25"/>
    <property type="match status" value="1"/>
</dbReference>
<accession>A0A8J3ZSE6</accession>
<evidence type="ECO:0000256" key="1">
    <source>
        <dbReference type="ARBA" id="ARBA00022603"/>
    </source>
</evidence>
<name>A0A8J3ZSE6_9ACTN</name>
<dbReference type="PANTHER" id="PTHR43861:SF1">
    <property type="entry name" value="TRANS-ACONITATE 2-METHYLTRANSFERASE"/>
    <property type="match status" value="1"/>
</dbReference>
<dbReference type="PANTHER" id="PTHR43861">
    <property type="entry name" value="TRANS-ACONITATE 2-METHYLTRANSFERASE-RELATED"/>
    <property type="match status" value="1"/>
</dbReference>
<protein>
    <recommendedName>
        <fullName evidence="3">Methyltransferase domain-containing protein</fullName>
    </recommendedName>
</protein>
<dbReference type="AlphaFoldDB" id="A0A8J3ZSE6"/>
<reference evidence="4" key="1">
    <citation type="submission" date="2021-01" db="EMBL/GenBank/DDBJ databases">
        <title>Whole genome shotgun sequence of Virgisporangium ochraceum NBRC 16418.</title>
        <authorList>
            <person name="Komaki H."/>
            <person name="Tamura T."/>
        </authorList>
    </citation>
    <scope>NUCLEOTIDE SEQUENCE</scope>
    <source>
        <strain evidence="4">NBRC 16418</strain>
    </source>
</reference>
<dbReference type="InterPro" id="IPR041698">
    <property type="entry name" value="Methyltransf_25"/>
</dbReference>
<dbReference type="GO" id="GO:0032259">
    <property type="term" value="P:methylation"/>
    <property type="evidence" value="ECO:0007669"/>
    <property type="project" value="UniProtKB-KW"/>
</dbReference>
<evidence type="ECO:0000313" key="5">
    <source>
        <dbReference type="Proteomes" id="UP000635606"/>
    </source>
</evidence>
<dbReference type="GO" id="GO:0008168">
    <property type="term" value="F:methyltransferase activity"/>
    <property type="evidence" value="ECO:0007669"/>
    <property type="project" value="UniProtKB-KW"/>
</dbReference>
<feature type="domain" description="Methyltransferase" evidence="3">
    <location>
        <begin position="57"/>
        <end position="153"/>
    </location>
</feature>
<organism evidence="4 5">
    <name type="scientific">Virgisporangium ochraceum</name>
    <dbReference type="NCBI Taxonomy" id="65505"/>
    <lineage>
        <taxon>Bacteria</taxon>
        <taxon>Bacillati</taxon>
        <taxon>Actinomycetota</taxon>
        <taxon>Actinomycetes</taxon>
        <taxon>Micromonosporales</taxon>
        <taxon>Micromonosporaceae</taxon>
        <taxon>Virgisporangium</taxon>
    </lineage>
</organism>
<gene>
    <name evidence="4" type="ORF">Voc01_015670</name>
</gene>
<dbReference type="Gene3D" id="3.40.50.150">
    <property type="entry name" value="Vaccinia Virus protein VP39"/>
    <property type="match status" value="1"/>
</dbReference>
<comment type="caution">
    <text evidence="4">The sequence shown here is derived from an EMBL/GenBank/DDBJ whole genome shotgun (WGS) entry which is preliminary data.</text>
</comment>
<evidence type="ECO:0000256" key="2">
    <source>
        <dbReference type="ARBA" id="ARBA00022679"/>
    </source>
</evidence>
<dbReference type="Proteomes" id="UP000635606">
    <property type="component" value="Unassembled WGS sequence"/>
</dbReference>
<keyword evidence="5" id="KW-1185">Reference proteome</keyword>
<dbReference type="CDD" id="cd02440">
    <property type="entry name" value="AdoMet_MTases"/>
    <property type="match status" value="1"/>
</dbReference>
<evidence type="ECO:0000313" key="4">
    <source>
        <dbReference type="EMBL" id="GIJ66650.1"/>
    </source>
</evidence>
<keyword evidence="1" id="KW-0489">Methyltransferase</keyword>
<dbReference type="RefSeq" id="WP_203926623.1">
    <property type="nucleotide sequence ID" value="NZ_BOPH01000020.1"/>
</dbReference>
<sequence>MGHDHGHSHDASHDASHGAGHGHAFADMLDLDAEVLHDHHHEVIAWAGSLVGARPRIVDLGAGTGTGTLALARHLPDAHLTAVDLDADLLARVDRRAADAGVADRVRTVRADLDSDWPDLGPVDLVWASASMHHLADPGRTLTQVHTVLRPGGAVLITELDSFPRFLTDPAGVALEDRCHAELARRRLEHGMHMGLNWGTLLKAAGFEVESERRFDIELRPPLPAQAVRYARVSLQRMRHGLADHLGPDDLDALDRLSTTVAEPDLTVRTVRTAWAARRP</sequence>